<dbReference type="GO" id="GO:0009055">
    <property type="term" value="F:electron transfer activity"/>
    <property type="evidence" value="ECO:0007669"/>
    <property type="project" value="InterPro"/>
</dbReference>
<evidence type="ECO:0000259" key="9">
    <source>
        <dbReference type="PROSITE" id="PS51007"/>
    </source>
</evidence>
<evidence type="ECO:0000256" key="8">
    <source>
        <dbReference type="SAM" id="Phobius"/>
    </source>
</evidence>
<sequence length="401" mass="44230">MTKKRRIIVTAASVVVLLLIFLIGKMGIVPIPGVTSMFQTAGTCNACHEVWYDEASYAFNPKGNKDLPKGVTIGCAECHPIQYEEYKLSAMGSSDSPLRPGCVNCHDSPHSFFKWVEHMFLADEGWKQVQLGLRDRELYNTQLAPRLAKKAREHFVATDSQRCRECHSGKERQALLKGTTGEYRPDIPPHRQMEKEGLTCVQCHQNLIHNLSVPAAWNGKPTKAQQGSASAGKEKSEGCAGCHGEDGNTPDAMFPSLAELGANYTYMQLQAFKDGSRKDDMMEGIVADMTTDDMADLAVFYSQQKIRPAFSRPKVMTLKQRADVEKGQTLYLQGCARCHGLTGKGQGILPPVVGQPTEYTLAQIEAFRSGRRSSHSIMRDIVKGLSDDDLLLIADYLGGLN</sequence>
<evidence type="ECO:0000256" key="7">
    <source>
        <dbReference type="SAM" id="MobiDB-lite"/>
    </source>
</evidence>
<dbReference type="GO" id="GO:0020037">
    <property type="term" value="F:heme binding"/>
    <property type="evidence" value="ECO:0007669"/>
    <property type="project" value="InterPro"/>
</dbReference>
<feature type="region of interest" description="Disordered" evidence="7">
    <location>
        <begin position="218"/>
        <end position="244"/>
    </location>
</feature>
<dbReference type="Pfam" id="PF00034">
    <property type="entry name" value="Cytochrom_C"/>
    <property type="match status" value="2"/>
</dbReference>
<keyword evidence="8" id="KW-0812">Transmembrane</keyword>
<evidence type="ECO:0000256" key="1">
    <source>
        <dbReference type="ARBA" id="ARBA00004196"/>
    </source>
</evidence>
<evidence type="ECO:0000256" key="4">
    <source>
        <dbReference type="ARBA" id="ARBA00022723"/>
    </source>
</evidence>
<evidence type="ECO:0000256" key="2">
    <source>
        <dbReference type="ARBA" id="ARBA00022448"/>
    </source>
</evidence>
<dbReference type="SUPFAM" id="SSF46626">
    <property type="entry name" value="Cytochrome c"/>
    <property type="match status" value="2"/>
</dbReference>
<dbReference type="GO" id="GO:0046872">
    <property type="term" value="F:metal ion binding"/>
    <property type="evidence" value="ECO:0007669"/>
    <property type="project" value="UniProtKB-KW"/>
</dbReference>
<dbReference type="InterPro" id="IPR009056">
    <property type="entry name" value="Cyt_c-like_dom"/>
</dbReference>
<keyword evidence="6" id="KW-0408">Iron</keyword>
<dbReference type="Gene3D" id="1.10.3820.10">
    <property type="entry name" value="Di-heme elbow motif domain"/>
    <property type="match status" value="1"/>
</dbReference>
<keyword evidence="3" id="KW-0349">Heme</keyword>
<dbReference type="InterPro" id="IPR005126">
    <property type="entry name" value="NapC/NirT_cyt_c_N"/>
</dbReference>
<name>A0A3B1B2H5_9ZZZZ</name>
<feature type="transmembrane region" description="Helical" evidence="8">
    <location>
        <begin position="7"/>
        <end position="28"/>
    </location>
</feature>
<comment type="subcellular location">
    <subcellularLocation>
        <location evidence="1">Cell envelope</location>
    </subcellularLocation>
</comment>
<organism evidence="10">
    <name type="scientific">hydrothermal vent metagenome</name>
    <dbReference type="NCBI Taxonomy" id="652676"/>
    <lineage>
        <taxon>unclassified sequences</taxon>
        <taxon>metagenomes</taxon>
        <taxon>ecological metagenomes</taxon>
    </lineage>
</organism>
<dbReference type="PANTHER" id="PTHR33751">
    <property type="entry name" value="CBB3-TYPE CYTOCHROME C OXIDASE SUBUNIT FIXP"/>
    <property type="match status" value="1"/>
</dbReference>
<proteinExistence type="predicted"/>
<dbReference type="InterPro" id="IPR036909">
    <property type="entry name" value="Cyt_c-like_dom_sf"/>
</dbReference>
<accession>A0A3B1B2H5</accession>
<dbReference type="SUPFAM" id="SSF48695">
    <property type="entry name" value="Multiheme cytochromes"/>
    <property type="match status" value="1"/>
</dbReference>
<keyword evidence="4" id="KW-0479">Metal-binding</keyword>
<dbReference type="AlphaFoldDB" id="A0A3B1B2H5"/>
<dbReference type="Pfam" id="PF03264">
    <property type="entry name" value="Cytochrom_NNT"/>
    <property type="match status" value="1"/>
</dbReference>
<dbReference type="InterPro" id="IPR038266">
    <property type="entry name" value="NapC/NirT_cytc_sf"/>
</dbReference>
<keyword evidence="5" id="KW-0249">Electron transport</keyword>
<feature type="domain" description="Cytochrome c" evidence="9">
    <location>
        <begin position="322"/>
        <end position="401"/>
    </location>
</feature>
<evidence type="ECO:0000256" key="3">
    <source>
        <dbReference type="ARBA" id="ARBA00022617"/>
    </source>
</evidence>
<dbReference type="Gene3D" id="1.10.760.10">
    <property type="entry name" value="Cytochrome c-like domain"/>
    <property type="match status" value="2"/>
</dbReference>
<dbReference type="GO" id="GO:0030313">
    <property type="term" value="C:cell envelope"/>
    <property type="evidence" value="ECO:0007669"/>
    <property type="project" value="UniProtKB-SubCell"/>
</dbReference>
<evidence type="ECO:0000256" key="5">
    <source>
        <dbReference type="ARBA" id="ARBA00022982"/>
    </source>
</evidence>
<evidence type="ECO:0000256" key="6">
    <source>
        <dbReference type="ARBA" id="ARBA00023004"/>
    </source>
</evidence>
<reference evidence="10" key="1">
    <citation type="submission" date="2018-06" db="EMBL/GenBank/DDBJ databases">
        <authorList>
            <person name="Zhirakovskaya E."/>
        </authorList>
    </citation>
    <scope>NUCLEOTIDE SEQUENCE</scope>
</reference>
<dbReference type="EMBL" id="UOFU01000383">
    <property type="protein sequence ID" value="VAX04500.1"/>
    <property type="molecule type" value="Genomic_DNA"/>
</dbReference>
<keyword evidence="8" id="KW-1133">Transmembrane helix</keyword>
<protein>
    <submittedName>
        <fullName evidence="10">Cytochrome c4</fullName>
    </submittedName>
</protein>
<dbReference type="InterPro" id="IPR036280">
    <property type="entry name" value="Multihaem_cyt_sf"/>
</dbReference>
<dbReference type="InterPro" id="IPR050597">
    <property type="entry name" value="Cytochrome_c_Oxidase_Subunit"/>
</dbReference>
<keyword evidence="2" id="KW-0813">Transport</keyword>
<dbReference type="PANTHER" id="PTHR33751:SF9">
    <property type="entry name" value="CYTOCHROME C4"/>
    <property type="match status" value="1"/>
</dbReference>
<keyword evidence="8" id="KW-0472">Membrane</keyword>
<feature type="domain" description="Cytochrome c" evidence="9">
    <location>
        <begin position="227"/>
        <end position="305"/>
    </location>
</feature>
<dbReference type="PROSITE" id="PS51007">
    <property type="entry name" value="CYTC"/>
    <property type="match status" value="2"/>
</dbReference>
<gene>
    <name evidence="10" type="ORF">MNBD_GAMMA20-2371</name>
</gene>
<evidence type="ECO:0000313" key="10">
    <source>
        <dbReference type="EMBL" id="VAX04500.1"/>
    </source>
</evidence>